<evidence type="ECO:0000313" key="1">
    <source>
        <dbReference type="EMBL" id="KAF4468892.1"/>
    </source>
</evidence>
<name>A0A8H4LGB6_9HYPO</name>
<keyword evidence="2" id="KW-1185">Reference proteome</keyword>
<proteinExistence type="predicted"/>
<dbReference type="Proteomes" id="UP000554235">
    <property type="component" value="Unassembled WGS sequence"/>
</dbReference>
<dbReference type="EMBL" id="JAADYS010000545">
    <property type="protein sequence ID" value="KAF4468892.1"/>
    <property type="molecule type" value="Genomic_DNA"/>
</dbReference>
<protein>
    <submittedName>
        <fullName evidence="1">Uncharacterized protein</fullName>
    </submittedName>
</protein>
<dbReference type="OrthoDB" id="5346581at2759"/>
<accession>A0A8H4LGB6</accession>
<gene>
    <name evidence="1" type="ORF">FALBO_4208</name>
</gene>
<dbReference type="AlphaFoldDB" id="A0A8H4LGB6"/>
<organism evidence="1 2">
    <name type="scientific">Fusarium albosuccineum</name>
    <dbReference type="NCBI Taxonomy" id="1237068"/>
    <lineage>
        <taxon>Eukaryota</taxon>
        <taxon>Fungi</taxon>
        <taxon>Dikarya</taxon>
        <taxon>Ascomycota</taxon>
        <taxon>Pezizomycotina</taxon>
        <taxon>Sordariomycetes</taxon>
        <taxon>Hypocreomycetidae</taxon>
        <taxon>Hypocreales</taxon>
        <taxon>Nectriaceae</taxon>
        <taxon>Fusarium</taxon>
        <taxon>Fusarium decemcellulare species complex</taxon>
    </lineage>
</organism>
<evidence type="ECO:0000313" key="2">
    <source>
        <dbReference type="Proteomes" id="UP000554235"/>
    </source>
</evidence>
<sequence length="360" mass="41334">MSESEGASKKIIDTLGDDHRDTFCRALANVLSTHLAEYTYAQILDGLPTEESLDEGYPRLQDHPVYELNHVELCEGFLDKAREFRAHFDPAELRFDEHLLTSFQNTTPGTKDFHLRLIELVVVACHQIAAYLFDLDEGAHKHKLYHDWLQEQLMTSVLRNKQGTHVSGYYLPPAAFFHPNYVYPEQYPRGLADVAGYWAEGKIFGGVIVFERGETELECKAMWMDGARWKGPHTLYPPTPDQFDSLVRFLLSGPDEDVPCPLPIHGTRDNIPRWHPYHALAEYHIFRDKYERKLPSEPPKRGCTLVNADWPELRDKWIIENQDYIRSSGGVLTDEDLAAAQARLEKVTPSSPCWIRGRSE</sequence>
<reference evidence="1 2" key="1">
    <citation type="submission" date="2020-01" db="EMBL/GenBank/DDBJ databases">
        <title>Identification and distribution of gene clusters putatively required for synthesis of sphingolipid metabolism inhibitors in phylogenetically diverse species of the filamentous fungus Fusarium.</title>
        <authorList>
            <person name="Kim H.-S."/>
            <person name="Busman M."/>
            <person name="Brown D.W."/>
            <person name="Divon H."/>
            <person name="Uhlig S."/>
            <person name="Proctor R.H."/>
        </authorList>
    </citation>
    <scope>NUCLEOTIDE SEQUENCE [LARGE SCALE GENOMIC DNA]</scope>
    <source>
        <strain evidence="1 2">NRRL 20459</strain>
    </source>
</reference>
<comment type="caution">
    <text evidence="1">The sequence shown here is derived from an EMBL/GenBank/DDBJ whole genome shotgun (WGS) entry which is preliminary data.</text>
</comment>